<evidence type="ECO:0000313" key="3">
    <source>
        <dbReference type="Proteomes" id="UP000479710"/>
    </source>
</evidence>
<feature type="transmembrane region" description="Helical" evidence="1">
    <location>
        <begin position="15"/>
        <end position="36"/>
    </location>
</feature>
<evidence type="ECO:0000313" key="2">
    <source>
        <dbReference type="EMBL" id="KAF0916488.1"/>
    </source>
</evidence>
<organism evidence="2 3">
    <name type="scientific">Oryza meyeriana var. granulata</name>
    <dbReference type="NCBI Taxonomy" id="110450"/>
    <lineage>
        <taxon>Eukaryota</taxon>
        <taxon>Viridiplantae</taxon>
        <taxon>Streptophyta</taxon>
        <taxon>Embryophyta</taxon>
        <taxon>Tracheophyta</taxon>
        <taxon>Spermatophyta</taxon>
        <taxon>Magnoliopsida</taxon>
        <taxon>Liliopsida</taxon>
        <taxon>Poales</taxon>
        <taxon>Poaceae</taxon>
        <taxon>BOP clade</taxon>
        <taxon>Oryzoideae</taxon>
        <taxon>Oryzeae</taxon>
        <taxon>Oryzinae</taxon>
        <taxon>Oryza</taxon>
        <taxon>Oryza meyeriana</taxon>
    </lineage>
</organism>
<name>A0A6G1DV38_9ORYZ</name>
<reference evidence="2 3" key="1">
    <citation type="submission" date="2019-11" db="EMBL/GenBank/DDBJ databases">
        <title>Whole genome sequence of Oryza granulata.</title>
        <authorList>
            <person name="Li W."/>
        </authorList>
    </citation>
    <scope>NUCLEOTIDE SEQUENCE [LARGE SCALE GENOMIC DNA]</scope>
    <source>
        <strain evidence="3">cv. Menghai</strain>
        <tissue evidence="2">Leaf</tissue>
    </source>
</reference>
<dbReference type="EMBL" id="SPHZ02000005">
    <property type="protein sequence ID" value="KAF0916488.1"/>
    <property type="molecule type" value="Genomic_DNA"/>
</dbReference>
<keyword evidence="3" id="KW-1185">Reference proteome</keyword>
<keyword evidence="1" id="KW-0472">Membrane</keyword>
<dbReference type="Proteomes" id="UP000479710">
    <property type="component" value="Unassembled WGS sequence"/>
</dbReference>
<keyword evidence="1" id="KW-1133">Transmembrane helix</keyword>
<accession>A0A6G1DV38</accession>
<evidence type="ECO:0000256" key="1">
    <source>
        <dbReference type="SAM" id="Phobius"/>
    </source>
</evidence>
<proteinExistence type="predicted"/>
<sequence length="101" mass="10524">MKDNPPNQAGETLDLAVEALDIAIPVTVGGLVIFAANRTKHRPSKRIVAAGLPSRCLRVMPAATNHNVGCPTLCLDLAEESPATTFLAPRGLAAHSGSNKD</sequence>
<comment type="caution">
    <text evidence="2">The sequence shown here is derived from an EMBL/GenBank/DDBJ whole genome shotgun (WGS) entry which is preliminary data.</text>
</comment>
<keyword evidence="1" id="KW-0812">Transmembrane</keyword>
<gene>
    <name evidence="2" type="ORF">E2562_007569</name>
</gene>
<dbReference type="AlphaFoldDB" id="A0A6G1DV38"/>
<protein>
    <submittedName>
        <fullName evidence="2">Uncharacterized protein</fullName>
    </submittedName>
</protein>